<name>A0A0D1ZIA7_9EURO</name>
<dbReference type="EMBL" id="KN846951">
    <property type="protein sequence ID" value="KIV86543.1"/>
    <property type="molecule type" value="Genomic_DNA"/>
</dbReference>
<sequence length="878" mass="99457">MLNFVYSSNSSRPERRFSRHLIGDFTFALQRSQSRHKLFLERNIARVLDDHQQRREGKSRFAVSRKTTSPNSSRIGTTATEGPESTSAVAGRVVGPSPLQGPSASGRLTHNSRQAQIQPNMARSSLSAQEDGKKTERKTRRSIRGLLDKVYEQPDAEISLDLINIRKKLNFKTSSVEDLERPAKRQKRDTVKCQCYLTVWDNRDGYTTAPLVSKSEYCHVTATETTANGYFVDLSLDRPFTVKAHDLKVSVPSRNGEETFALIDKYFLELKIIPCRNDSRWPPVPILGKSDGDHFAPDIKRNGAELLQGAIVARYTHLPQPPEADTPLSVFFLHEGRTYRTKYGLEVSSTWQKSGERPKTARREGQGLDLDSFRPQAEVQAVKGPKGTEAVPTVAESQKGAETVQSSPPEVCYNFCSTVDQKFRYATVKGYRCPLCAIWKTSKLHRLQFHLSTMHSKYMFSLQKPRRDPISHDLTHVQIKVDLAPAVKKEEDLKTFEWHAPAAAFDLSAYTEGDRGWVGSANIKASPGEENTASTILPADNPPSGFLPAARVPDFRQPKRRKYKTIQLRPDFADPEPVYTSISHRPVSPSEEPRSETDDEIDNQWQVDLHMERLDLVAKRKGWNDYERELAKRWDKHRMEEQLEHSRYLSNSLIRFVRKNRKWLKNGNDELQQVFCDFLERLKERDVIDDDVVCDVNLLIFRESPEPALTKKQPVERSESPMTRQRRREGLNGTAEPRRRETSRPVASIAVAMEPPRQAQRSNVSGCGLCSQPITRAIKDGVMCADPECSTPRAMYHRSCAEQQQELVSGHVHKKMDKGKAPAIVTPILPIGTRPPEEFERWDWSCQACVKRQKAKAKEKQAAISAAAAAVIRDLAVA</sequence>
<dbReference type="STRING" id="1016849.A0A0D1ZIA7"/>
<accession>A0A0D1ZIA7</accession>
<feature type="region of interest" description="Disordered" evidence="1">
    <location>
        <begin position="709"/>
        <end position="750"/>
    </location>
</feature>
<gene>
    <name evidence="2" type="ORF">PV11_02146</name>
</gene>
<protein>
    <recommendedName>
        <fullName evidence="4">Polycomb protein VEFS-Box domain-containing protein</fullName>
    </recommendedName>
</protein>
<feature type="compositionally biased region" description="Polar residues" evidence="1">
    <location>
        <begin position="100"/>
        <end position="128"/>
    </location>
</feature>
<dbReference type="Proteomes" id="UP000053599">
    <property type="component" value="Unassembled WGS sequence"/>
</dbReference>
<feature type="region of interest" description="Disordered" evidence="1">
    <location>
        <begin position="575"/>
        <end position="602"/>
    </location>
</feature>
<evidence type="ECO:0008006" key="4">
    <source>
        <dbReference type="Google" id="ProtNLM"/>
    </source>
</evidence>
<feature type="region of interest" description="Disordered" evidence="1">
    <location>
        <begin position="379"/>
        <end position="403"/>
    </location>
</feature>
<feature type="compositionally biased region" description="Polar residues" evidence="1">
    <location>
        <begin position="65"/>
        <end position="88"/>
    </location>
</feature>
<evidence type="ECO:0000313" key="2">
    <source>
        <dbReference type="EMBL" id="KIV86543.1"/>
    </source>
</evidence>
<feature type="region of interest" description="Disordered" evidence="1">
    <location>
        <begin position="51"/>
        <end position="140"/>
    </location>
</feature>
<evidence type="ECO:0000256" key="1">
    <source>
        <dbReference type="SAM" id="MobiDB-lite"/>
    </source>
</evidence>
<dbReference type="CDD" id="cd21552">
    <property type="entry name" value="VEFS-box_ctSUZ12-like"/>
    <property type="match status" value="1"/>
</dbReference>
<dbReference type="HOGENOM" id="CLU_012286_0_0_1"/>
<reference evidence="2 3" key="1">
    <citation type="submission" date="2015-01" db="EMBL/GenBank/DDBJ databases">
        <title>The Genome Sequence of Exophiala sideris CBS121828.</title>
        <authorList>
            <consortium name="The Broad Institute Genomics Platform"/>
            <person name="Cuomo C."/>
            <person name="de Hoog S."/>
            <person name="Gorbushina A."/>
            <person name="Stielow B."/>
            <person name="Teixiera M."/>
            <person name="Abouelleil A."/>
            <person name="Chapman S.B."/>
            <person name="Priest M."/>
            <person name="Young S.K."/>
            <person name="Wortman J."/>
            <person name="Nusbaum C."/>
            <person name="Birren B."/>
        </authorList>
    </citation>
    <scope>NUCLEOTIDE SEQUENCE [LARGE SCALE GENOMIC DNA]</scope>
    <source>
        <strain evidence="2 3">CBS 121828</strain>
    </source>
</reference>
<proteinExistence type="predicted"/>
<dbReference type="OrthoDB" id="166746at2759"/>
<organism evidence="2 3">
    <name type="scientific">Exophiala sideris</name>
    <dbReference type="NCBI Taxonomy" id="1016849"/>
    <lineage>
        <taxon>Eukaryota</taxon>
        <taxon>Fungi</taxon>
        <taxon>Dikarya</taxon>
        <taxon>Ascomycota</taxon>
        <taxon>Pezizomycotina</taxon>
        <taxon>Eurotiomycetes</taxon>
        <taxon>Chaetothyriomycetidae</taxon>
        <taxon>Chaetothyriales</taxon>
        <taxon>Herpotrichiellaceae</taxon>
        <taxon>Exophiala</taxon>
    </lineage>
</organism>
<dbReference type="AlphaFoldDB" id="A0A0D1ZIA7"/>
<evidence type="ECO:0000313" key="3">
    <source>
        <dbReference type="Proteomes" id="UP000053599"/>
    </source>
</evidence>